<dbReference type="InterPro" id="IPR029787">
    <property type="entry name" value="Nucleotide_cyclase"/>
</dbReference>
<dbReference type="GeneID" id="32525428"/>
<dbReference type="SUPFAM" id="SSF55073">
    <property type="entry name" value="Nucleotide cyclase"/>
    <property type="match status" value="1"/>
</dbReference>
<evidence type="ECO:0000313" key="2">
    <source>
        <dbReference type="EMBL" id="SCB39189.1"/>
    </source>
</evidence>
<organism evidence="2 3">
    <name type="scientific">Rhizobium lusitanum</name>
    <dbReference type="NCBI Taxonomy" id="293958"/>
    <lineage>
        <taxon>Bacteria</taxon>
        <taxon>Pseudomonadati</taxon>
        <taxon>Pseudomonadota</taxon>
        <taxon>Alphaproteobacteria</taxon>
        <taxon>Hyphomicrobiales</taxon>
        <taxon>Rhizobiaceae</taxon>
        <taxon>Rhizobium/Agrobacterium group</taxon>
        <taxon>Rhizobium</taxon>
    </lineage>
</organism>
<accession>A0A1C3WGS0</accession>
<dbReference type="Proteomes" id="UP000199205">
    <property type="component" value="Unassembled WGS sequence"/>
</dbReference>
<reference evidence="3" key="1">
    <citation type="submission" date="2016-08" db="EMBL/GenBank/DDBJ databases">
        <authorList>
            <person name="Varghese N."/>
            <person name="Submissions Spin"/>
        </authorList>
    </citation>
    <scope>NUCLEOTIDE SEQUENCE [LARGE SCALE GENOMIC DNA]</scope>
    <source>
        <strain evidence="3">P1-7</strain>
    </source>
</reference>
<name>A0A1C3WGS0_9HYPH</name>
<dbReference type="RefSeq" id="WP_028753536.1">
    <property type="nucleotide sequence ID" value="NZ_FMAF01000011.1"/>
</dbReference>
<proteinExistence type="predicted"/>
<gene>
    <name evidence="2" type="ORF">GA0061101_111128</name>
</gene>
<dbReference type="OrthoDB" id="8235971at2"/>
<dbReference type="Gene3D" id="3.30.70.1230">
    <property type="entry name" value="Nucleotide cyclase"/>
    <property type="match status" value="1"/>
</dbReference>
<protein>
    <recommendedName>
        <fullName evidence="4">Guanylate cyclase domain-containing protein</fullName>
    </recommendedName>
</protein>
<keyword evidence="1" id="KW-0175">Coiled coil</keyword>
<dbReference type="AlphaFoldDB" id="A0A1C3WGS0"/>
<sequence length="320" mass="36184">MTEPTPTNQIAAFRAKLDKAVAQGRRQREKVEREKSKARANASNYEPAIVSFIDVLGFQALLNSRTPAEIHNIILDLREFSTPDELPARRMKDVRLSSRAFAESVSDAVVRVRVFDTQYADGALFNELLDLLHIQIQCINSGVLIRAGVAIGDVHVGLNGKGPIFGPAMVRAYEIESEEAMYPRIVIDEAAYRLFLADSRLHNENHDPEEEASYVNGLLRVGEDGTRYIDYLTAGEGEFDDFASYLQFMERHADLLRRNLGTTHRPNVHRKYVWLARYHNDVLEKMRAEFESGQRSLQSFQAICSRDALACLDALIIELS</sequence>
<dbReference type="EMBL" id="FMAF01000011">
    <property type="protein sequence ID" value="SCB39189.1"/>
    <property type="molecule type" value="Genomic_DNA"/>
</dbReference>
<feature type="coiled-coil region" evidence="1">
    <location>
        <begin position="14"/>
        <end position="41"/>
    </location>
</feature>
<evidence type="ECO:0000313" key="3">
    <source>
        <dbReference type="Proteomes" id="UP000199205"/>
    </source>
</evidence>
<evidence type="ECO:0008006" key="4">
    <source>
        <dbReference type="Google" id="ProtNLM"/>
    </source>
</evidence>
<evidence type="ECO:0000256" key="1">
    <source>
        <dbReference type="SAM" id="Coils"/>
    </source>
</evidence>